<dbReference type="STRING" id="418985.A0A1V9XJD3"/>
<dbReference type="OrthoDB" id="6508828at2759"/>
<feature type="region of interest" description="Disordered" evidence="1">
    <location>
        <begin position="178"/>
        <end position="202"/>
    </location>
</feature>
<organism evidence="2 3">
    <name type="scientific">Tropilaelaps mercedesae</name>
    <dbReference type="NCBI Taxonomy" id="418985"/>
    <lineage>
        <taxon>Eukaryota</taxon>
        <taxon>Metazoa</taxon>
        <taxon>Ecdysozoa</taxon>
        <taxon>Arthropoda</taxon>
        <taxon>Chelicerata</taxon>
        <taxon>Arachnida</taxon>
        <taxon>Acari</taxon>
        <taxon>Parasitiformes</taxon>
        <taxon>Mesostigmata</taxon>
        <taxon>Gamasina</taxon>
        <taxon>Dermanyssoidea</taxon>
        <taxon>Laelapidae</taxon>
        <taxon>Tropilaelaps</taxon>
    </lineage>
</organism>
<sequence length="822" mass="90105">IELNRQKPVLTQLLPAPAQLPAQYQTPPPRSHDSVKPLSPSPAPIPVLPSPPPQVKQQSEILPIRPHPQLPAQYPPLSPLPSRTASPSHSNKPRLDIAPMMQPQVRPRPVQFQPQLHQALPIPRQLATSAHNPLKDPHAHSNRPSVHLAPAPLPAIAPSYQEPVPLPPVPIKKVKPAKARKQHRAPDAKHASFPQPPVSQPAAPVVPVTLPPPTIPKHTATTAKSSFLSYFSFGKKDEVKPPEPVPVPLPLVVTVPSPKPHPNQHHHQRVPIDRYQTGAAESSFKEPSKAQKFPKTTKNHKQNKQLKKHHAQHFPPSPPPPPQTHEEYPIPPTVPIPPPKYDEPHRPLETHQQVKTTVSASHTPYTPPPPPATKTATPQATFRPTHYQASVETQGPYSHAPNYTPPPGHTPQFLFGYQPNEVPQQHQQVQYYHLQAQNYQQKEHAPQQAQHHVHPQPPRQQQHFVQPQAQAFFHQQHHSQQQQSPQQQQKFHIQHSHPQQQSFQQPQALLVQVPQSLNPTEQIELPPEMLKALGVKNVSPGVQKQENIGQNSASVVGHLSNGQGVVVLDEVSNRPYVRPNTGNYHTSAGLYGSPVPVDVSKTPFTKGIPHGFPAPSKIQVDEKTQVSLSGVVLPHNGGLKTTYNELPPTQVNLNEPLNVHIPISQLPPRPAVNVRIKGPDGKISEVLVPLHESNIKNGGFQLPPIGGLLGQSTRDLNGPPKKYGHSDYYAPNKLSHPHRGLTAPHAQAFARPNHQGPLFGSPSSSFLQYVSPVGPDLAAAQQDPLQTAASTPPSSWIGGWGSSIRNVGSRIGSIFSRKASSS</sequence>
<feature type="compositionally biased region" description="Low complexity" evidence="1">
    <location>
        <begin position="459"/>
        <end position="504"/>
    </location>
</feature>
<evidence type="ECO:0000256" key="1">
    <source>
        <dbReference type="SAM" id="MobiDB-lite"/>
    </source>
</evidence>
<feature type="region of interest" description="Disordered" evidence="1">
    <location>
        <begin position="1"/>
        <end position="96"/>
    </location>
</feature>
<evidence type="ECO:0000313" key="3">
    <source>
        <dbReference type="Proteomes" id="UP000192247"/>
    </source>
</evidence>
<name>A0A1V9XJD3_9ACAR</name>
<feature type="compositionally biased region" description="Low complexity" evidence="1">
    <location>
        <begin position="10"/>
        <end position="25"/>
    </location>
</feature>
<keyword evidence="3" id="KW-1185">Reference proteome</keyword>
<feature type="compositionally biased region" description="Pro residues" evidence="1">
    <location>
        <begin position="65"/>
        <end position="79"/>
    </location>
</feature>
<accession>A0A1V9XJD3</accession>
<gene>
    <name evidence="2" type="ORF">BIW11_03558</name>
</gene>
<feature type="region of interest" description="Disordered" evidence="1">
    <location>
        <begin position="278"/>
        <end position="378"/>
    </location>
</feature>
<comment type="caution">
    <text evidence="2">The sequence shown here is derived from an EMBL/GenBank/DDBJ whole genome shotgun (WGS) entry which is preliminary data.</text>
</comment>
<protein>
    <submittedName>
        <fullName evidence="2">Uncharacterized protein</fullName>
    </submittedName>
</protein>
<feature type="region of interest" description="Disordered" evidence="1">
    <location>
        <begin position="393"/>
        <end position="417"/>
    </location>
</feature>
<evidence type="ECO:0000313" key="2">
    <source>
        <dbReference type="EMBL" id="OQR73566.1"/>
    </source>
</evidence>
<feature type="compositionally biased region" description="Basic and acidic residues" evidence="1">
    <location>
        <begin position="340"/>
        <end position="349"/>
    </location>
</feature>
<feature type="compositionally biased region" description="Pro residues" evidence="1">
    <location>
        <begin position="315"/>
        <end position="339"/>
    </location>
</feature>
<feature type="non-terminal residue" evidence="2">
    <location>
        <position position="1"/>
    </location>
</feature>
<dbReference type="InParanoid" id="A0A1V9XJD3"/>
<feature type="compositionally biased region" description="Pro residues" evidence="1">
    <location>
        <begin position="39"/>
        <end position="54"/>
    </location>
</feature>
<feature type="compositionally biased region" description="Basic residues" evidence="1">
    <location>
        <begin position="295"/>
        <end position="312"/>
    </location>
</feature>
<dbReference type="AlphaFoldDB" id="A0A1V9XJD3"/>
<dbReference type="EMBL" id="MNPL01009709">
    <property type="protein sequence ID" value="OQR73566.1"/>
    <property type="molecule type" value="Genomic_DNA"/>
</dbReference>
<reference evidence="2 3" key="1">
    <citation type="journal article" date="2017" name="Gigascience">
        <title>Draft genome of the honey bee ectoparasitic mite, Tropilaelaps mercedesae, is shaped by the parasitic life history.</title>
        <authorList>
            <person name="Dong X."/>
            <person name="Armstrong S.D."/>
            <person name="Xia D."/>
            <person name="Makepeace B.L."/>
            <person name="Darby A.C."/>
            <person name="Kadowaki T."/>
        </authorList>
    </citation>
    <scope>NUCLEOTIDE SEQUENCE [LARGE SCALE GENOMIC DNA]</scope>
    <source>
        <strain evidence="2">Wuxi-XJTLU</strain>
    </source>
</reference>
<proteinExistence type="predicted"/>
<dbReference type="Proteomes" id="UP000192247">
    <property type="component" value="Unassembled WGS sequence"/>
</dbReference>
<feature type="compositionally biased region" description="Polar residues" evidence="1">
    <location>
        <begin position="81"/>
        <end position="90"/>
    </location>
</feature>
<feature type="region of interest" description="Disordered" evidence="1">
    <location>
        <begin position="439"/>
        <end position="504"/>
    </location>
</feature>
<feature type="compositionally biased region" description="Polar residues" evidence="1">
    <location>
        <begin position="350"/>
        <end position="362"/>
    </location>
</feature>